<evidence type="ECO:0000256" key="6">
    <source>
        <dbReference type="ARBA" id="ARBA00023033"/>
    </source>
</evidence>
<dbReference type="PANTHER" id="PTHR24286:SF384">
    <property type="entry name" value="P450, PUTATIVE (EUROFUNG)-RELATED"/>
    <property type="match status" value="1"/>
</dbReference>
<evidence type="ECO:0000256" key="2">
    <source>
        <dbReference type="ARBA" id="ARBA00022617"/>
    </source>
</evidence>
<evidence type="ECO:0000256" key="1">
    <source>
        <dbReference type="ARBA" id="ARBA00010617"/>
    </source>
</evidence>
<dbReference type="GO" id="GO:0020037">
    <property type="term" value="F:heme binding"/>
    <property type="evidence" value="ECO:0007669"/>
    <property type="project" value="InterPro"/>
</dbReference>
<evidence type="ECO:0000313" key="10">
    <source>
        <dbReference type="Proteomes" id="UP000757435"/>
    </source>
</evidence>
<keyword evidence="4 8" id="KW-0560">Oxidoreductase</keyword>
<reference evidence="9" key="2">
    <citation type="journal article" date="2022" name="Microbiol. Resour. Announc.">
        <title>Metagenome Sequencing to Explore Phylogenomics of Terrestrial Cyanobacteria.</title>
        <authorList>
            <person name="Ward R.D."/>
            <person name="Stajich J.E."/>
            <person name="Johansen J.R."/>
            <person name="Huntemann M."/>
            <person name="Clum A."/>
            <person name="Foster B."/>
            <person name="Foster B."/>
            <person name="Roux S."/>
            <person name="Palaniappan K."/>
            <person name="Varghese N."/>
            <person name="Mukherjee S."/>
            <person name="Reddy T.B.K."/>
            <person name="Daum C."/>
            <person name="Copeland A."/>
            <person name="Chen I.A."/>
            <person name="Ivanova N.N."/>
            <person name="Kyrpides N.C."/>
            <person name="Shapiro N."/>
            <person name="Eloe-Fadrosh E.A."/>
            <person name="Pietrasiak N."/>
        </authorList>
    </citation>
    <scope>NUCLEOTIDE SEQUENCE</scope>
    <source>
        <strain evidence="9">UHER 2000/2452</strain>
    </source>
</reference>
<keyword evidence="5 7" id="KW-0408">Iron</keyword>
<dbReference type="InterPro" id="IPR017972">
    <property type="entry name" value="Cyt_P450_CS"/>
</dbReference>
<evidence type="ECO:0000256" key="4">
    <source>
        <dbReference type="ARBA" id="ARBA00023002"/>
    </source>
</evidence>
<dbReference type="PROSITE" id="PS00086">
    <property type="entry name" value="CYTOCHROME_P450"/>
    <property type="match status" value="1"/>
</dbReference>
<dbReference type="AlphaFoldDB" id="A0A951UM93"/>
<evidence type="ECO:0000256" key="5">
    <source>
        <dbReference type="ARBA" id="ARBA00023004"/>
    </source>
</evidence>
<name>A0A951UM93_9CYAN</name>
<comment type="caution">
    <text evidence="9">The sequence shown here is derived from an EMBL/GenBank/DDBJ whole genome shotgun (WGS) entry which is preliminary data.</text>
</comment>
<organism evidence="9 10">
    <name type="scientific">Drouetiella hepatica Uher 2000/2452</name>
    <dbReference type="NCBI Taxonomy" id="904376"/>
    <lineage>
        <taxon>Bacteria</taxon>
        <taxon>Bacillati</taxon>
        <taxon>Cyanobacteriota</taxon>
        <taxon>Cyanophyceae</taxon>
        <taxon>Oculatellales</taxon>
        <taxon>Oculatellaceae</taxon>
        <taxon>Drouetiella</taxon>
    </lineage>
</organism>
<evidence type="ECO:0000256" key="8">
    <source>
        <dbReference type="RuleBase" id="RU000461"/>
    </source>
</evidence>
<dbReference type="CDD" id="cd11044">
    <property type="entry name" value="CYP120A1_CYP26-like"/>
    <property type="match status" value="1"/>
</dbReference>
<dbReference type="PANTHER" id="PTHR24286">
    <property type="entry name" value="CYTOCHROME P450 26"/>
    <property type="match status" value="1"/>
</dbReference>
<keyword evidence="6 8" id="KW-0503">Monooxygenase</keyword>
<dbReference type="GO" id="GO:0005506">
    <property type="term" value="F:iron ion binding"/>
    <property type="evidence" value="ECO:0007669"/>
    <property type="project" value="InterPro"/>
</dbReference>
<dbReference type="PRINTS" id="PR00385">
    <property type="entry name" value="P450"/>
</dbReference>
<evidence type="ECO:0000256" key="3">
    <source>
        <dbReference type="ARBA" id="ARBA00022723"/>
    </source>
</evidence>
<dbReference type="InterPro" id="IPR036396">
    <property type="entry name" value="Cyt_P450_sf"/>
</dbReference>
<dbReference type="GO" id="GO:0016705">
    <property type="term" value="F:oxidoreductase activity, acting on paired donors, with incorporation or reduction of molecular oxygen"/>
    <property type="evidence" value="ECO:0007669"/>
    <property type="project" value="InterPro"/>
</dbReference>
<protein>
    <submittedName>
        <fullName evidence="9">Cytochrome P450</fullName>
    </submittedName>
</protein>
<dbReference type="InterPro" id="IPR002403">
    <property type="entry name" value="Cyt_P450_E_grp-IV"/>
</dbReference>
<dbReference type="InterPro" id="IPR001128">
    <property type="entry name" value="Cyt_P450"/>
</dbReference>
<comment type="similarity">
    <text evidence="1 8">Belongs to the cytochrome P450 family.</text>
</comment>
<keyword evidence="2 7" id="KW-0349">Heme</keyword>
<comment type="cofactor">
    <cofactor evidence="7">
        <name>heme</name>
        <dbReference type="ChEBI" id="CHEBI:30413"/>
    </cofactor>
</comment>
<accession>A0A951UM93</accession>
<dbReference type="EMBL" id="JAHHHD010000010">
    <property type="protein sequence ID" value="MBW4659195.1"/>
    <property type="molecule type" value="Genomic_DNA"/>
</dbReference>
<evidence type="ECO:0000313" key="9">
    <source>
        <dbReference type="EMBL" id="MBW4659195.1"/>
    </source>
</evidence>
<sequence length="448" mass="50902">MNPIDSSQPSLPPGEFGLPVIGETLKFFRDAKFAQKRHQQYGDVFKTRLLGSPTIFMRGVEANQFVLMNSACFEVTWPPSTRALLGPLSLALQTGDLHQKRRKLLAQAFSPRSLSGYIAAIETITQQYAQRWQQAPQGELTWYPELRRYTFDVACKLLVGLDGGSDTRLGHAFEVWCEGLFSIPLSLPWTRFGRAQRERNRLLQDLEHLIRQRQQHPSSSEDALGLLIQAEDEAGDRLSLEELKDQILLLLFAGHETLTSAIASFCLLMAQHPEVMAKIRAEQRLFADRPLTLENLRQMTYLEQVLREVLRLVPPVGVGFRKVIADCEFNGYQIPQGWNVLYQIAATHSATQLYPQPDAFDPDRFSPENLQNQTVDRQKYGYLPFGGGIRECIGKEFARLEMKIFAVHLARGYNWSLLPDQDLTLITVPTPHPKDGLRVRFTCDHGLN</sequence>
<dbReference type="Pfam" id="PF00067">
    <property type="entry name" value="p450"/>
    <property type="match status" value="1"/>
</dbReference>
<reference evidence="9" key="1">
    <citation type="submission" date="2021-05" db="EMBL/GenBank/DDBJ databases">
        <authorList>
            <person name="Pietrasiak N."/>
            <person name="Ward R."/>
            <person name="Stajich J.E."/>
            <person name="Kurbessoian T."/>
        </authorList>
    </citation>
    <scope>NUCLEOTIDE SEQUENCE</scope>
    <source>
        <strain evidence="9">UHER 2000/2452</strain>
    </source>
</reference>
<feature type="binding site" description="axial binding residue" evidence="7">
    <location>
        <position position="392"/>
    </location>
    <ligand>
        <name>heme</name>
        <dbReference type="ChEBI" id="CHEBI:30413"/>
    </ligand>
    <ligandPart>
        <name>Fe</name>
        <dbReference type="ChEBI" id="CHEBI:18248"/>
    </ligandPart>
</feature>
<evidence type="ECO:0000256" key="7">
    <source>
        <dbReference type="PIRSR" id="PIRSR602403-1"/>
    </source>
</evidence>
<dbReference type="GO" id="GO:0016125">
    <property type="term" value="P:sterol metabolic process"/>
    <property type="evidence" value="ECO:0007669"/>
    <property type="project" value="TreeGrafter"/>
</dbReference>
<dbReference type="Gene3D" id="1.10.630.10">
    <property type="entry name" value="Cytochrome P450"/>
    <property type="match status" value="1"/>
</dbReference>
<gene>
    <name evidence="9" type="ORF">KME15_11010</name>
</gene>
<dbReference type="GO" id="GO:0004497">
    <property type="term" value="F:monooxygenase activity"/>
    <property type="evidence" value="ECO:0007669"/>
    <property type="project" value="UniProtKB-KW"/>
</dbReference>
<dbReference type="SUPFAM" id="SSF48264">
    <property type="entry name" value="Cytochrome P450"/>
    <property type="match status" value="1"/>
</dbReference>
<keyword evidence="3 7" id="KW-0479">Metal-binding</keyword>
<proteinExistence type="inferred from homology"/>
<dbReference type="PRINTS" id="PR00465">
    <property type="entry name" value="EP450IV"/>
</dbReference>
<dbReference type="Proteomes" id="UP000757435">
    <property type="component" value="Unassembled WGS sequence"/>
</dbReference>